<name>A0A160TB11_9ZZZZ</name>
<keyword evidence="5 7" id="KW-1133">Transmembrane helix</keyword>
<protein>
    <submittedName>
        <fullName evidence="8">Membrane protein YfcA</fullName>
    </submittedName>
</protein>
<keyword evidence="6 7" id="KW-0472">Membrane</keyword>
<dbReference type="PANTHER" id="PTHR30269">
    <property type="entry name" value="TRANSMEMBRANE PROTEIN YFCA"/>
    <property type="match status" value="1"/>
</dbReference>
<keyword evidence="2" id="KW-0813">Transport</keyword>
<evidence type="ECO:0000256" key="1">
    <source>
        <dbReference type="ARBA" id="ARBA00004651"/>
    </source>
</evidence>
<accession>A0A160TB11</accession>
<evidence type="ECO:0000256" key="4">
    <source>
        <dbReference type="ARBA" id="ARBA00022692"/>
    </source>
</evidence>
<evidence type="ECO:0000256" key="7">
    <source>
        <dbReference type="SAM" id="Phobius"/>
    </source>
</evidence>
<feature type="transmembrane region" description="Helical" evidence="7">
    <location>
        <begin position="101"/>
        <end position="119"/>
    </location>
</feature>
<feature type="transmembrane region" description="Helical" evidence="7">
    <location>
        <begin position="78"/>
        <end position="95"/>
    </location>
</feature>
<gene>
    <name evidence="8" type="ORF">MGWOODY_Tha2001</name>
</gene>
<dbReference type="EMBL" id="CZQC01000044">
    <property type="protein sequence ID" value="CUS41535.1"/>
    <property type="molecule type" value="Genomic_DNA"/>
</dbReference>
<dbReference type="Pfam" id="PF01925">
    <property type="entry name" value="TauE"/>
    <property type="match status" value="1"/>
</dbReference>
<dbReference type="AlphaFoldDB" id="A0A160TB11"/>
<proteinExistence type="predicted"/>
<reference evidence="8" key="1">
    <citation type="submission" date="2015-10" db="EMBL/GenBank/DDBJ databases">
        <authorList>
            <person name="Gilbert D.G."/>
        </authorList>
    </citation>
    <scope>NUCLEOTIDE SEQUENCE</scope>
</reference>
<dbReference type="InterPro" id="IPR002781">
    <property type="entry name" value="TM_pro_TauE-like"/>
</dbReference>
<keyword evidence="4 7" id="KW-0812">Transmembrane</keyword>
<organism evidence="8">
    <name type="scientific">hydrothermal vent metagenome</name>
    <dbReference type="NCBI Taxonomy" id="652676"/>
    <lineage>
        <taxon>unclassified sequences</taxon>
        <taxon>metagenomes</taxon>
        <taxon>ecological metagenomes</taxon>
    </lineage>
</organism>
<feature type="transmembrane region" description="Helical" evidence="7">
    <location>
        <begin position="131"/>
        <end position="151"/>
    </location>
</feature>
<sequence>MAFSIELLTLFFFAAVIAGCIDAIAGGGGLITIPALLMCGVPPAQAIASNKVGAVGGSMASTLHFVRQGHIDLRSSKLMIASSFVGSFLGSMLLTRIDSSFLAVIIPFLLIGFSLYFLFSPNLGELDRKHLISGMAYSLFVASVIGFYDGFFGPGTGAFFAISFTLLLGYNLIKATAYAKLLNFCSNSAALIYFIMSGSIIWEVGIAMFFGQIIGGAIGARLVVNNGKMLIKIVMVVMTIGVSVKMLAFNA</sequence>
<evidence type="ECO:0000256" key="5">
    <source>
        <dbReference type="ARBA" id="ARBA00022989"/>
    </source>
</evidence>
<dbReference type="GO" id="GO:0005886">
    <property type="term" value="C:plasma membrane"/>
    <property type="evidence" value="ECO:0007669"/>
    <property type="project" value="UniProtKB-SubCell"/>
</dbReference>
<evidence type="ECO:0000313" key="8">
    <source>
        <dbReference type="EMBL" id="CUS41535.1"/>
    </source>
</evidence>
<feature type="transmembrane region" description="Helical" evidence="7">
    <location>
        <begin position="230"/>
        <end position="249"/>
    </location>
</feature>
<comment type="subcellular location">
    <subcellularLocation>
        <location evidence="1">Cell membrane</location>
        <topology evidence="1">Multi-pass membrane protein</topology>
    </subcellularLocation>
</comment>
<evidence type="ECO:0000256" key="3">
    <source>
        <dbReference type="ARBA" id="ARBA00022475"/>
    </source>
</evidence>
<feature type="transmembrane region" description="Helical" evidence="7">
    <location>
        <begin position="157"/>
        <end position="179"/>
    </location>
</feature>
<evidence type="ECO:0000256" key="2">
    <source>
        <dbReference type="ARBA" id="ARBA00022448"/>
    </source>
</evidence>
<keyword evidence="3" id="KW-1003">Cell membrane</keyword>
<feature type="transmembrane region" description="Helical" evidence="7">
    <location>
        <begin position="191"/>
        <end position="218"/>
    </location>
</feature>
<dbReference type="InterPro" id="IPR052017">
    <property type="entry name" value="TSUP"/>
</dbReference>
<dbReference type="PANTHER" id="PTHR30269:SF0">
    <property type="entry name" value="MEMBRANE TRANSPORTER PROTEIN YFCA-RELATED"/>
    <property type="match status" value="1"/>
</dbReference>
<evidence type="ECO:0000256" key="6">
    <source>
        <dbReference type="ARBA" id="ARBA00023136"/>
    </source>
</evidence>
<feature type="transmembrane region" description="Helical" evidence="7">
    <location>
        <begin position="47"/>
        <end position="66"/>
    </location>
</feature>